<evidence type="ECO:0000313" key="1">
    <source>
        <dbReference type="EMBL" id="CAJ0579385.1"/>
    </source>
</evidence>
<keyword evidence="2" id="KW-1185">Reference proteome</keyword>
<gene>
    <name evidence="1" type="ORF">MSPICULIGERA_LOCUS17604</name>
</gene>
<accession>A0AA36D3I5</accession>
<dbReference type="AlphaFoldDB" id="A0AA36D3I5"/>
<sequence length="163" mass="18589">MEIKGRMSSYQCFDCQETNEGWRMLSCGQCSQICCALCAWRRHKQHQNITDLFPGTTEEMAEKGKGLLEDGLAHFTNKFNTFNREVEVAIGQYQHETKAVLDGMRPDGHAEAEERLNFVRNTISRLQTAMEEWLPDGDRLLNTIRHLTTATLQANAQATPPTR</sequence>
<name>A0AA36D3I5_9BILA</name>
<reference evidence="1" key="1">
    <citation type="submission" date="2023-06" db="EMBL/GenBank/DDBJ databases">
        <authorList>
            <person name="Delattre M."/>
        </authorList>
    </citation>
    <scope>NUCLEOTIDE SEQUENCE</scope>
    <source>
        <strain evidence="1">AF72</strain>
    </source>
</reference>
<organism evidence="1 2">
    <name type="scientific">Mesorhabditis spiculigera</name>
    <dbReference type="NCBI Taxonomy" id="96644"/>
    <lineage>
        <taxon>Eukaryota</taxon>
        <taxon>Metazoa</taxon>
        <taxon>Ecdysozoa</taxon>
        <taxon>Nematoda</taxon>
        <taxon>Chromadorea</taxon>
        <taxon>Rhabditida</taxon>
        <taxon>Rhabditina</taxon>
        <taxon>Rhabditomorpha</taxon>
        <taxon>Rhabditoidea</taxon>
        <taxon>Rhabditidae</taxon>
        <taxon>Mesorhabditinae</taxon>
        <taxon>Mesorhabditis</taxon>
    </lineage>
</organism>
<protein>
    <submittedName>
        <fullName evidence="1">Uncharacterized protein</fullName>
    </submittedName>
</protein>
<dbReference type="Proteomes" id="UP001177023">
    <property type="component" value="Unassembled WGS sequence"/>
</dbReference>
<feature type="non-terminal residue" evidence="1">
    <location>
        <position position="1"/>
    </location>
</feature>
<proteinExistence type="predicted"/>
<evidence type="ECO:0000313" key="2">
    <source>
        <dbReference type="Proteomes" id="UP001177023"/>
    </source>
</evidence>
<comment type="caution">
    <text evidence="1">The sequence shown here is derived from an EMBL/GenBank/DDBJ whole genome shotgun (WGS) entry which is preliminary data.</text>
</comment>
<dbReference type="EMBL" id="CATQJA010002656">
    <property type="protein sequence ID" value="CAJ0579385.1"/>
    <property type="molecule type" value="Genomic_DNA"/>
</dbReference>